<accession>A0ABP1DTN8</accession>
<evidence type="ECO:0000313" key="3">
    <source>
        <dbReference type="EMBL" id="CAL1711185.1"/>
    </source>
</evidence>
<keyword evidence="1" id="KW-1133">Transmembrane helix</keyword>
<keyword evidence="1" id="KW-0812">Transmembrane</keyword>
<dbReference type="EMBL" id="OZ037949">
    <property type="protein sequence ID" value="CAL1711185.1"/>
    <property type="molecule type" value="Genomic_DNA"/>
</dbReference>
<protein>
    <recommendedName>
        <fullName evidence="2">Partial AB-hydrolase lipase domain-containing protein</fullName>
    </recommendedName>
</protein>
<evidence type="ECO:0000256" key="1">
    <source>
        <dbReference type="SAM" id="Phobius"/>
    </source>
</evidence>
<name>A0ABP1DTN8_9APHY</name>
<gene>
    <name evidence="3" type="ORF">GFSPODELE1_LOCUS8224</name>
</gene>
<keyword evidence="1" id="KW-0472">Membrane</keyword>
<evidence type="ECO:0000313" key="4">
    <source>
        <dbReference type="Proteomes" id="UP001497453"/>
    </source>
</evidence>
<keyword evidence="4" id="KW-1185">Reference proteome</keyword>
<dbReference type="Gene3D" id="3.40.50.1820">
    <property type="entry name" value="alpha/beta hydrolase"/>
    <property type="match status" value="1"/>
</dbReference>
<dbReference type="SUPFAM" id="SSF53474">
    <property type="entry name" value="alpha/beta-Hydrolases"/>
    <property type="match status" value="1"/>
</dbReference>
<sequence length="484" mass="55157">MARIPLLGRLKRREYVAIFLGSLFVVLETLISFIIAFLPKPVIRWFYDRSRSLFHYIAGPPLPKSEESRLVDHIRRARDFEELCTIFGYVFEDHVVLTKDGYLLTLHRLCQKKGEQRMPGTSTGKPVVYLHHGLLMNSEVWVCLTSAERNIPFVLVELGYDVWLGNNRGNKYSKKSIYHDPHSTKFWDYSIDNFAWNDIPDSIEYVLDVTKEPSLSYIGFSQGTAQAFAALSIHPPLNQRVNVFIALAPAMSPAGLAAPIIDGLMKASPTLLFLMFGRRAILSSAPSWQNILYPPIFASTINLSLKWLFNWDSHNISRAQRLAAYTHLYSYASVKSIVHWFQIMRTGKFQMYDDDVQHVMLARTTARPSGVSSYLPARFPTRNIASPVVLLYGDSDSLVDIEQMLRELPSHTIAKRLHGYEHLDVIWGKNVHQDVIPHVIEALKKYCVLPERVAEEVKLVNGYNSYHYEDTSGYSTPGMVANSD</sequence>
<reference evidence="4" key="1">
    <citation type="submission" date="2024-04" db="EMBL/GenBank/DDBJ databases">
        <authorList>
            <person name="Shaw F."/>
            <person name="Minotto A."/>
        </authorList>
    </citation>
    <scope>NUCLEOTIDE SEQUENCE [LARGE SCALE GENOMIC DNA]</scope>
</reference>
<evidence type="ECO:0000259" key="2">
    <source>
        <dbReference type="Pfam" id="PF04083"/>
    </source>
</evidence>
<feature type="transmembrane region" description="Helical" evidence="1">
    <location>
        <begin position="15"/>
        <end position="38"/>
    </location>
</feature>
<proteinExistence type="predicted"/>
<dbReference type="Pfam" id="PF04083">
    <property type="entry name" value="Abhydro_lipase"/>
    <property type="match status" value="1"/>
</dbReference>
<dbReference type="PANTHER" id="PTHR11005">
    <property type="entry name" value="LYSOSOMAL ACID LIPASE-RELATED"/>
    <property type="match status" value="1"/>
</dbReference>
<dbReference type="InterPro" id="IPR029058">
    <property type="entry name" value="AB_hydrolase_fold"/>
</dbReference>
<dbReference type="Proteomes" id="UP001497453">
    <property type="component" value="Chromosome 6"/>
</dbReference>
<feature type="domain" description="Partial AB-hydrolase lipase" evidence="2">
    <location>
        <begin position="81"/>
        <end position="143"/>
    </location>
</feature>
<organism evidence="3 4">
    <name type="scientific">Somion occarium</name>
    <dbReference type="NCBI Taxonomy" id="3059160"/>
    <lineage>
        <taxon>Eukaryota</taxon>
        <taxon>Fungi</taxon>
        <taxon>Dikarya</taxon>
        <taxon>Basidiomycota</taxon>
        <taxon>Agaricomycotina</taxon>
        <taxon>Agaricomycetes</taxon>
        <taxon>Polyporales</taxon>
        <taxon>Cerrenaceae</taxon>
        <taxon>Somion</taxon>
    </lineage>
</organism>
<dbReference type="InterPro" id="IPR006693">
    <property type="entry name" value="AB_hydrolase_lipase"/>
</dbReference>